<dbReference type="EMBL" id="JBEWLY010000022">
    <property type="protein sequence ID" value="MET1756481.1"/>
    <property type="molecule type" value="Genomic_DNA"/>
</dbReference>
<comment type="caution">
    <text evidence="2">The sequence shown here is derived from an EMBL/GenBank/DDBJ whole genome shotgun (WGS) entry which is preliminary data.</text>
</comment>
<keyword evidence="1" id="KW-0732">Signal</keyword>
<evidence type="ECO:0000313" key="3">
    <source>
        <dbReference type="Proteomes" id="UP001548713"/>
    </source>
</evidence>
<organism evidence="2 3">
    <name type="scientific">Novosphingobium kalidii</name>
    <dbReference type="NCBI Taxonomy" id="3230299"/>
    <lineage>
        <taxon>Bacteria</taxon>
        <taxon>Pseudomonadati</taxon>
        <taxon>Pseudomonadota</taxon>
        <taxon>Alphaproteobacteria</taxon>
        <taxon>Sphingomonadales</taxon>
        <taxon>Sphingomonadaceae</taxon>
        <taxon>Novosphingobium</taxon>
    </lineage>
</organism>
<name>A0ABV2D3M6_9SPHN</name>
<sequence>MKMALTACLGAGLMLALASPSFAASVSPTSYPFTLKGGGNLTQGGNVIWPCGWTLQAQTTSSSGGTISGGTGDTNPNCNQLSVGSTTWSVTSATAGVLHGLSINGPNIFCSTSANVPFTIMKSGNQATSFFFNSVNFAGNCNFNANLNTGAALTVNP</sequence>
<reference evidence="2 3" key="1">
    <citation type="submission" date="2024-07" db="EMBL/GenBank/DDBJ databases">
        <title>Novosphingobium kalidii RD2P27.</title>
        <authorList>
            <person name="Sun J.-Q."/>
        </authorList>
    </citation>
    <scope>NUCLEOTIDE SEQUENCE [LARGE SCALE GENOMIC DNA]</scope>
    <source>
        <strain evidence="2 3">RD2P27</strain>
    </source>
</reference>
<proteinExistence type="predicted"/>
<dbReference type="Proteomes" id="UP001548713">
    <property type="component" value="Unassembled WGS sequence"/>
</dbReference>
<accession>A0ABV2D3M6</accession>
<evidence type="ECO:0000313" key="2">
    <source>
        <dbReference type="EMBL" id="MET1756481.1"/>
    </source>
</evidence>
<gene>
    <name evidence="2" type="ORF">ABVV53_13640</name>
</gene>
<evidence type="ECO:0000256" key="1">
    <source>
        <dbReference type="SAM" id="SignalP"/>
    </source>
</evidence>
<keyword evidence="3" id="KW-1185">Reference proteome</keyword>
<dbReference type="RefSeq" id="WP_353984973.1">
    <property type="nucleotide sequence ID" value="NZ_JBEWLY010000022.1"/>
</dbReference>
<evidence type="ECO:0008006" key="4">
    <source>
        <dbReference type="Google" id="ProtNLM"/>
    </source>
</evidence>
<feature type="chain" id="PRO_5045728534" description="Secreted protein" evidence="1">
    <location>
        <begin position="24"/>
        <end position="157"/>
    </location>
</feature>
<protein>
    <recommendedName>
        <fullName evidence="4">Secreted protein</fullName>
    </recommendedName>
</protein>
<feature type="signal peptide" evidence="1">
    <location>
        <begin position="1"/>
        <end position="23"/>
    </location>
</feature>